<evidence type="ECO:0000313" key="2">
    <source>
        <dbReference type="EMBL" id="RKP44647.1"/>
    </source>
</evidence>
<sequence length="139" mass="15144">MRSNSALEALIDKHSLGSAGFCVLIVLALTGVTGALDRPLQLSMWCASFAIPLFLSVYIATEDVVTLRKSRGKYAEFALKIAVGVWMVAALLLAASISALVAHRSMTLGVIFWLAVIVPWWLSELLRKLSSKDKARQLN</sequence>
<feature type="transmembrane region" description="Helical" evidence="1">
    <location>
        <begin position="81"/>
        <end position="102"/>
    </location>
</feature>
<gene>
    <name evidence="2" type="ORF">D7S89_22180</name>
</gene>
<keyword evidence="3" id="KW-1185">Reference proteome</keyword>
<keyword evidence="1" id="KW-0812">Transmembrane</keyword>
<comment type="caution">
    <text evidence="2">The sequence shown here is derived from an EMBL/GenBank/DDBJ whole genome shotgun (WGS) entry which is preliminary data.</text>
</comment>
<accession>A0A494X1Q7</accession>
<dbReference type="EMBL" id="RBZV01000012">
    <property type="protein sequence ID" value="RKP44647.1"/>
    <property type="molecule type" value="Genomic_DNA"/>
</dbReference>
<organism evidence="2 3">
    <name type="scientific">Trinickia fusca</name>
    <dbReference type="NCBI Taxonomy" id="2419777"/>
    <lineage>
        <taxon>Bacteria</taxon>
        <taxon>Pseudomonadati</taxon>
        <taxon>Pseudomonadota</taxon>
        <taxon>Betaproteobacteria</taxon>
        <taxon>Burkholderiales</taxon>
        <taxon>Burkholderiaceae</taxon>
        <taxon>Trinickia</taxon>
    </lineage>
</organism>
<name>A0A494X1Q7_9BURK</name>
<evidence type="ECO:0000256" key="1">
    <source>
        <dbReference type="SAM" id="Phobius"/>
    </source>
</evidence>
<dbReference type="Proteomes" id="UP000280434">
    <property type="component" value="Unassembled WGS sequence"/>
</dbReference>
<reference evidence="2 3" key="1">
    <citation type="submission" date="2018-10" db="EMBL/GenBank/DDBJ databases">
        <title>Paraburkholderia sp. 7MK8-2, isolated from soil.</title>
        <authorList>
            <person name="Gao Z.-H."/>
            <person name="Qiu L.-H."/>
        </authorList>
    </citation>
    <scope>NUCLEOTIDE SEQUENCE [LARGE SCALE GENOMIC DNA]</scope>
    <source>
        <strain evidence="2 3">7MK8-2</strain>
    </source>
</reference>
<feature type="transmembrane region" description="Helical" evidence="1">
    <location>
        <begin position="16"/>
        <end position="36"/>
    </location>
</feature>
<feature type="transmembrane region" description="Helical" evidence="1">
    <location>
        <begin position="42"/>
        <end position="60"/>
    </location>
</feature>
<dbReference type="AlphaFoldDB" id="A0A494X1Q7"/>
<protein>
    <submittedName>
        <fullName evidence="2">Uncharacterized protein</fullName>
    </submittedName>
</protein>
<evidence type="ECO:0000313" key="3">
    <source>
        <dbReference type="Proteomes" id="UP000280434"/>
    </source>
</evidence>
<dbReference type="OrthoDB" id="9974227at2"/>
<keyword evidence="1" id="KW-1133">Transmembrane helix</keyword>
<proteinExistence type="predicted"/>
<keyword evidence="1" id="KW-0472">Membrane</keyword>
<feature type="transmembrane region" description="Helical" evidence="1">
    <location>
        <begin position="108"/>
        <end position="126"/>
    </location>
</feature>